<accession>A0AB34JU66</accession>
<dbReference type="PANTHER" id="PTHR34407">
    <property type="entry name" value="EXPRESSED PROTEIN"/>
    <property type="match status" value="1"/>
</dbReference>
<evidence type="ECO:0000313" key="2">
    <source>
        <dbReference type="EMBL" id="KAL1524124.1"/>
    </source>
</evidence>
<evidence type="ECO:0000313" key="3">
    <source>
        <dbReference type="Proteomes" id="UP001515480"/>
    </source>
</evidence>
<gene>
    <name evidence="2" type="ORF">AB1Y20_019033</name>
</gene>
<reference evidence="2 3" key="1">
    <citation type="journal article" date="2024" name="Science">
        <title>Giant polyketide synthase enzymes in the biosynthesis of giant marine polyether toxins.</title>
        <authorList>
            <person name="Fallon T.R."/>
            <person name="Shende V.V."/>
            <person name="Wierzbicki I.H."/>
            <person name="Pendleton A.L."/>
            <person name="Watervoot N.F."/>
            <person name="Auber R.P."/>
            <person name="Gonzalez D.J."/>
            <person name="Wisecaver J.H."/>
            <person name="Moore B.S."/>
        </authorList>
    </citation>
    <scope>NUCLEOTIDE SEQUENCE [LARGE SCALE GENOMIC DNA]</scope>
    <source>
        <strain evidence="2 3">12B1</strain>
    </source>
</reference>
<feature type="compositionally biased region" description="Low complexity" evidence="1">
    <location>
        <begin position="109"/>
        <end position="123"/>
    </location>
</feature>
<dbReference type="SUPFAM" id="SSF52266">
    <property type="entry name" value="SGNH hydrolase"/>
    <property type="match status" value="1"/>
</dbReference>
<dbReference type="Proteomes" id="UP001515480">
    <property type="component" value="Unassembled WGS sequence"/>
</dbReference>
<name>A0AB34JU66_PRYPA</name>
<evidence type="ECO:0000256" key="1">
    <source>
        <dbReference type="SAM" id="MobiDB-lite"/>
    </source>
</evidence>
<keyword evidence="3" id="KW-1185">Reference proteome</keyword>
<dbReference type="AlphaFoldDB" id="A0AB34JU66"/>
<organism evidence="2 3">
    <name type="scientific">Prymnesium parvum</name>
    <name type="common">Toxic golden alga</name>
    <dbReference type="NCBI Taxonomy" id="97485"/>
    <lineage>
        <taxon>Eukaryota</taxon>
        <taxon>Haptista</taxon>
        <taxon>Haptophyta</taxon>
        <taxon>Prymnesiophyceae</taxon>
        <taxon>Prymnesiales</taxon>
        <taxon>Prymnesiaceae</taxon>
        <taxon>Prymnesium</taxon>
    </lineage>
</organism>
<dbReference type="PANTHER" id="PTHR34407:SF1">
    <property type="entry name" value="SGNH HYDROLASE-TYPE ESTERASE DOMAIN-CONTAINING PROTEIN"/>
    <property type="match status" value="1"/>
</dbReference>
<dbReference type="InterPro" id="IPR036514">
    <property type="entry name" value="SGNH_hydro_sf"/>
</dbReference>
<feature type="compositionally biased region" description="Polar residues" evidence="1">
    <location>
        <begin position="585"/>
        <end position="596"/>
    </location>
</feature>
<proteinExistence type="predicted"/>
<dbReference type="Gene3D" id="3.40.50.1110">
    <property type="entry name" value="SGNH hydrolase"/>
    <property type="match status" value="1"/>
</dbReference>
<sequence length="596" mass="63823">MIAAWLANASSGSCGTTYDFVEGDCLKGDSGSFRLSEGESSSLHAAAAACARACVLCDRCAFLSFSPRHRDCSWYARCDTLRPARAVLSAPALLPPCARRRAPPPPPHAAAAPRAPPHASYAAWGGGGTPPLEAREAAVILTGKRVQEAALRRVLLKLRRGEPVRLAALGGSLTFGRGAARREEAWPEVVARALGAIWNHSALRVHNAALPATSAGFAALCYDSLVPFRADLLVIEYSHNTAQHAKMELLLYTAQQRADAVLVLDYAHVHHVDKFVQCARRRPLADAACPSLSRWEAAPPFEPQNVRFFPFLRASGVPVVSFAAYGPWLAQHPRLLRAIISDDARHLTARGYRMLASLVVHFAWREAVRLLSPPADNTSLHFPPRRHGALAACAVLPPAPSGSTCSIGSALLPLVLPCAAPSVCSWKYAVERGKPGLLTTTVNSTLRIAFPLPAHGGRRKEHEAAAHVHVMYLQSYEHMGVAEVSCVESCGCAPVQIDAHDTARRDSLETLAPRLRVVGAAGSRCVLEARLLRRTSSGEHKFKLTALIVTPPVADESAIEDVQDFVDSSPTSLVRLVEGGGNSPLKPSTSSLDLAS</sequence>
<dbReference type="EMBL" id="JBGBPQ010000005">
    <property type="protein sequence ID" value="KAL1524124.1"/>
    <property type="molecule type" value="Genomic_DNA"/>
</dbReference>
<feature type="region of interest" description="Disordered" evidence="1">
    <location>
        <begin position="98"/>
        <end position="126"/>
    </location>
</feature>
<dbReference type="CDD" id="cd00229">
    <property type="entry name" value="SGNH_hydrolase"/>
    <property type="match status" value="1"/>
</dbReference>
<comment type="caution">
    <text evidence="2">The sequence shown here is derived from an EMBL/GenBank/DDBJ whole genome shotgun (WGS) entry which is preliminary data.</text>
</comment>
<protein>
    <recommendedName>
        <fullName evidence="4">Apple domain-containing protein</fullName>
    </recommendedName>
</protein>
<feature type="region of interest" description="Disordered" evidence="1">
    <location>
        <begin position="577"/>
        <end position="596"/>
    </location>
</feature>
<evidence type="ECO:0008006" key="4">
    <source>
        <dbReference type="Google" id="ProtNLM"/>
    </source>
</evidence>